<evidence type="ECO:0000313" key="3">
    <source>
        <dbReference type="Proteomes" id="UP000032229"/>
    </source>
</evidence>
<sequence length="138" mass="15795">MTNASLKPPFWYWIVSIIALLWNAMGVYQYIGQAYKTDAWRASMTDEQMELISNFPAWLTAAFAMAVFSGLLGSIDLLLQKKWSYSLLVISLFAVIIQMGYILSRGHFDGIAMTISIILFAFFLVWFSRKSISKKWIS</sequence>
<keyword evidence="1" id="KW-0472">Membrane</keyword>
<feature type="transmembrane region" description="Helical" evidence="1">
    <location>
        <begin position="85"/>
        <end position="104"/>
    </location>
</feature>
<dbReference type="KEGG" id="sze:AW14_11965"/>
<evidence type="ECO:0000256" key="1">
    <source>
        <dbReference type="SAM" id="Phobius"/>
    </source>
</evidence>
<dbReference type="RefSeq" id="WP_044638968.1">
    <property type="nucleotide sequence ID" value="NZ_CP007202.1"/>
</dbReference>
<gene>
    <name evidence="2" type="ORF">AW14_11965</name>
</gene>
<evidence type="ECO:0008006" key="4">
    <source>
        <dbReference type="Google" id="ProtNLM"/>
    </source>
</evidence>
<accession>A0A0C5WAZ1</accession>
<dbReference type="Proteomes" id="UP000032229">
    <property type="component" value="Chromosome"/>
</dbReference>
<feature type="transmembrane region" description="Helical" evidence="1">
    <location>
        <begin position="12"/>
        <end position="31"/>
    </location>
</feature>
<keyword evidence="1" id="KW-1133">Transmembrane helix</keyword>
<protein>
    <recommendedName>
        <fullName evidence="4">DoxX family protein</fullName>
    </recommendedName>
</protein>
<name>A0A0C5WAZ1_9FLAO</name>
<feature type="transmembrane region" description="Helical" evidence="1">
    <location>
        <begin position="51"/>
        <end position="73"/>
    </location>
</feature>
<dbReference type="STRING" id="1454006.AW14_11965"/>
<proteinExistence type="predicted"/>
<evidence type="ECO:0000313" key="2">
    <source>
        <dbReference type="EMBL" id="AJR04253.1"/>
    </source>
</evidence>
<dbReference type="HOGENOM" id="CLU_127076_0_0_10"/>
<reference evidence="2 3" key="1">
    <citation type="submission" date="2014-02" db="EMBL/GenBank/DDBJ databases">
        <authorList>
            <person name="Young C.-C."/>
            <person name="Hameed A."/>
            <person name="Huang H.-C."/>
            <person name="Shahina M."/>
        </authorList>
    </citation>
    <scope>NUCLEOTIDE SEQUENCE [LARGE SCALE GENOMIC DNA]</scope>
    <source>
        <strain evidence="2 3">CC-SAMT-1</strain>
    </source>
</reference>
<dbReference type="EMBL" id="CP007202">
    <property type="protein sequence ID" value="AJR04253.1"/>
    <property type="molecule type" value="Genomic_DNA"/>
</dbReference>
<dbReference type="AlphaFoldDB" id="A0A0C5WAZ1"/>
<keyword evidence="1" id="KW-0812">Transmembrane</keyword>
<dbReference type="OrthoDB" id="1143964at2"/>
<organism evidence="2 3">
    <name type="scientific">Siansivirga zeaxanthinifaciens CC-SAMT-1</name>
    <dbReference type="NCBI Taxonomy" id="1454006"/>
    <lineage>
        <taxon>Bacteria</taxon>
        <taxon>Pseudomonadati</taxon>
        <taxon>Bacteroidota</taxon>
        <taxon>Flavobacteriia</taxon>
        <taxon>Flavobacteriales</taxon>
        <taxon>Flavobacteriaceae</taxon>
        <taxon>Siansivirga</taxon>
    </lineage>
</organism>
<feature type="transmembrane region" description="Helical" evidence="1">
    <location>
        <begin position="110"/>
        <end position="128"/>
    </location>
</feature>
<keyword evidence="3" id="KW-1185">Reference proteome</keyword>